<dbReference type="PANTHER" id="PTHR31057">
    <property type="entry name" value="E3 UFM1-PROTEIN LIGASE 1"/>
    <property type="match status" value="1"/>
</dbReference>
<dbReference type="AlphaFoldDB" id="L1LDL3"/>
<dbReference type="GO" id="GO:1990592">
    <property type="term" value="P:protein K69-linked ufmylation"/>
    <property type="evidence" value="ECO:0007669"/>
    <property type="project" value="TreeGrafter"/>
</dbReference>
<feature type="domain" description="E3 UFM1-protein ligase 1-like N-terminal" evidence="2">
    <location>
        <begin position="436"/>
        <end position="653"/>
    </location>
</feature>
<dbReference type="STRING" id="1537102.L1LDL3"/>
<name>L1LDL3_THEEQ</name>
<dbReference type="RefSeq" id="XP_004832782.1">
    <property type="nucleotide sequence ID" value="XM_004832725.1"/>
</dbReference>
<dbReference type="Proteomes" id="UP000031512">
    <property type="component" value="Unassembled WGS sequence"/>
</dbReference>
<protein>
    <recommendedName>
        <fullName evidence="2">E3 UFM1-protein ligase 1-like N-terminal domain-containing protein</fullName>
    </recommendedName>
</protein>
<dbReference type="GO" id="GO:0034976">
    <property type="term" value="P:response to endoplasmic reticulum stress"/>
    <property type="evidence" value="ECO:0007669"/>
    <property type="project" value="TreeGrafter"/>
</dbReference>
<feature type="region of interest" description="Disordered" evidence="1">
    <location>
        <begin position="321"/>
        <end position="401"/>
    </location>
</feature>
<dbReference type="eggNOG" id="KOG2235">
    <property type="taxonomic scope" value="Eukaryota"/>
</dbReference>
<accession>L1LDL3</accession>
<sequence>MAAPSSGVIIDIKKDTNGQGSITYPSGVSPNQVRLEKSEDPASSGFWKFTHKPPSEDSFTVAQVVFGSNTVSDIGVNPSDNIQHLSVWYWKGDQGMTNPLLAEVLKDGNYAYNYNKGGGDIQWSPAGTNPLTGKTLETQLDGLNCKLNDAVTINLTFQNSSTLSETHAKNSGRKDNKYCCDYHNPNATSGRVSVTIDKVRCKEKGHKSADCYKHTIDSGGYKLAKIKYNGRDRKNIKGPELNFPIKGPVSVYVLYCNHNPVLIYVKGDRQNKWYQKPASNGATDEQWTEVGNLGGITPIKFGSLNCQQWNRLREELQKAGCRSLGTCPPPPKPPPPPPPPPSPPKPATLGQQDSGGPGGATAALSVEGDSGGNDGPRGESDRDGEAAPPTPQQKSTPTSQAVTGFELPLVATIGYFIAGTTGSGAAGFLGYKGYKKCNVELVPSNDGLVFYTIEDVTDSIINLLYTRGGRVPIYELSTLLNVQEDYVSRGIQTILGRKDNNLLLVHGILLTSTYIDSLTRSIDDRVQECGTVDLTELSKEFNLPLDLLRDAVKKTKMQASLSGNTLVSHTFEERRKNNVRAALAAITIPIKVHDLSRITGISSNIVDSVLHSYKGGTYKNGEYTPKCYLDSVERFIKQNYSQAGYIEKSLVQPYSHVNAEYIKKVCTDSMALSNIYINSALTSPVSVLVNEAVSGRTWREVTSMLPSVLDEKDWSVLLKNAKGILIESVFVSEGFLEDLKEHIKKNIDTKNDDTSSLENLVDSLLSSGDDHFSELHMLYPSQLYSQIEAHIKKALERKAAQPVQTKKKGVDLEALKQHVMRSELTIKTLSKLGVESTLLLQNLAREVLTPAFHMLLEHHLQGFGDEVQVNAQNRTSLVEKVVDKEVKAACNDYISGIRGKDATACMDACNLLCKYMYINCNVKKESKPFIRAEQMAHLQKMSSFTCVDYANVCLSAIMLTLLKNNHYIYMNEKTWCLKEVCGSLKTVMETCSVYTQILEVVEGIDDPQEGTFIDFMYITLIYTLCSINFISREKAPRCHGSYNRTL</sequence>
<dbReference type="GO" id="GO:0061666">
    <property type="term" value="F:UFM1 ligase activity"/>
    <property type="evidence" value="ECO:0007669"/>
    <property type="project" value="InterPro"/>
</dbReference>
<evidence type="ECO:0000259" key="2">
    <source>
        <dbReference type="Pfam" id="PF09743"/>
    </source>
</evidence>
<dbReference type="GeneID" id="15802937"/>
<dbReference type="InterPro" id="IPR018611">
    <property type="entry name" value="Ufl1"/>
</dbReference>
<reference evidence="3 4" key="1">
    <citation type="journal article" date="2012" name="BMC Genomics">
        <title>Comparative genomic analysis and phylogenetic position of Theileria equi.</title>
        <authorList>
            <person name="Kappmeyer L.S."/>
            <person name="Thiagarajan M."/>
            <person name="Herndon D.R."/>
            <person name="Ramsay J.D."/>
            <person name="Caler E."/>
            <person name="Djikeng A."/>
            <person name="Gillespie J.J."/>
            <person name="Lau A.O."/>
            <person name="Roalson E.H."/>
            <person name="Silva J.C."/>
            <person name="Silva M.G."/>
            <person name="Suarez C.E."/>
            <person name="Ueti M.W."/>
            <person name="Nene V.M."/>
            <person name="Mealey R.H."/>
            <person name="Knowles D.P."/>
            <person name="Brayton K.A."/>
        </authorList>
    </citation>
    <scope>NUCLEOTIDE SEQUENCE [LARGE SCALE GENOMIC DNA]</scope>
    <source>
        <strain evidence="3 4">WA</strain>
    </source>
</reference>
<dbReference type="KEGG" id="beq:BEWA_053860"/>
<organism evidence="3 4">
    <name type="scientific">Theileria equi strain WA</name>
    <dbReference type="NCBI Taxonomy" id="1537102"/>
    <lineage>
        <taxon>Eukaryota</taxon>
        <taxon>Sar</taxon>
        <taxon>Alveolata</taxon>
        <taxon>Apicomplexa</taxon>
        <taxon>Aconoidasida</taxon>
        <taxon>Piroplasmida</taxon>
        <taxon>Theileriidae</taxon>
        <taxon>Theileria</taxon>
    </lineage>
</organism>
<feature type="compositionally biased region" description="Pro residues" evidence="1">
    <location>
        <begin position="327"/>
        <end position="346"/>
    </location>
</feature>
<feature type="compositionally biased region" description="Basic and acidic residues" evidence="1">
    <location>
        <begin position="376"/>
        <end position="385"/>
    </location>
</feature>
<dbReference type="GO" id="GO:0032434">
    <property type="term" value="P:regulation of proteasomal ubiquitin-dependent protein catabolic process"/>
    <property type="evidence" value="ECO:0007669"/>
    <property type="project" value="TreeGrafter"/>
</dbReference>
<dbReference type="EMBL" id="ACOU01000003">
    <property type="protein sequence ID" value="EKX73330.1"/>
    <property type="molecule type" value="Genomic_DNA"/>
</dbReference>
<dbReference type="InterPro" id="IPR056579">
    <property type="entry name" value="Ufl1_N"/>
</dbReference>
<keyword evidence="4" id="KW-1185">Reference proteome</keyword>
<dbReference type="VEuPathDB" id="PiroplasmaDB:BEWA_053860"/>
<dbReference type="OrthoDB" id="10258297at2759"/>
<dbReference type="Pfam" id="PF09743">
    <property type="entry name" value="E3_UFM1_ligase"/>
    <property type="match status" value="1"/>
</dbReference>
<dbReference type="GO" id="GO:0005789">
    <property type="term" value="C:endoplasmic reticulum membrane"/>
    <property type="evidence" value="ECO:0007669"/>
    <property type="project" value="TreeGrafter"/>
</dbReference>
<gene>
    <name evidence="3" type="ORF">BEWA_053860</name>
</gene>
<dbReference type="Pfam" id="PF25870">
    <property type="entry name" value="WHD_UFL1_5th"/>
    <property type="match status" value="1"/>
</dbReference>
<evidence type="ECO:0000313" key="4">
    <source>
        <dbReference type="Proteomes" id="UP000031512"/>
    </source>
</evidence>
<dbReference type="PANTHER" id="PTHR31057:SF0">
    <property type="entry name" value="E3 UFM1-PROTEIN LIGASE 1"/>
    <property type="match status" value="1"/>
</dbReference>
<feature type="compositionally biased region" description="Low complexity" evidence="1">
    <location>
        <begin position="392"/>
        <end position="401"/>
    </location>
</feature>
<comment type="caution">
    <text evidence="3">The sequence shown here is derived from an EMBL/GenBank/DDBJ whole genome shotgun (WGS) entry which is preliminary data.</text>
</comment>
<evidence type="ECO:0000256" key="1">
    <source>
        <dbReference type="SAM" id="MobiDB-lite"/>
    </source>
</evidence>
<evidence type="ECO:0000313" key="3">
    <source>
        <dbReference type="EMBL" id="EKX73330.1"/>
    </source>
</evidence>
<proteinExistence type="predicted"/>